<gene>
    <name evidence="1" type="ORF">ZOSMA_127G00020</name>
</gene>
<dbReference type="EMBL" id="LFYR01000304">
    <property type="protein sequence ID" value="KMZ74484.1"/>
    <property type="molecule type" value="Genomic_DNA"/>
</dbReference>
<name>A0A0K9PZX9_ZOSMR</name>
<keyword evidence="2" id="KW-1185">Reference proteome</keyword>
<proteinExistence type="predicted"/>
<reference evidence="2" key="1">
    <citation type="journal article" date="2016" name="Nature">
        <title>The genome of the seagrass Zostera marina reveals angiosperm adaptation to the sea.</title>
        <authorList>
            <person name="Olsen J.L."/>
            <person name="Rouze P."/>
            <person name="Verhelst B."/>
            <person name="Lin Y.-C."/>
            <person name="Bayer T."/>
            <person name="Collen J."/>
            <person name="Dattolo E."/>
            <person name="De Paoli E."/>
            <person name="Dittami S."/>
            <person name="Maumus F."/>
            <person name="Michel G."/>
            <person name="Kersting A."/>
            <person name="Lauritano C."/>
            <person name="Lohaus R."/>
            <person name="Toepel M."/>
            <person name="Tonon T."/>
            <person name="Vanneste K."/>
            <person name="Amirebrahimi M."/>
            <person name="Brakel J."/>
            <person name="Bostroem C."/>
            <person name="Chovatia M."/>
            <person name="Grimwood J."/>
            <person name="Jenkins J.W."/>
            <person name="Jueterbock A."/>
            <person name="Mraz A."/>
            <person name="Stam W.T."/>
            <person name="Tice H."/>
            <person name="Bornberg-Bauer E."/>
            <person name="Green P.J."/>
            <person name="Pearson G.A."/>
            <person name="Procaccini G."/>
            <person name="Duarte C.M."/>
            <person name="Schmutz J."/>
            <person name="Reusch T.B.H."/>
            <person name="Van de Peer Y."/>
        </authorList>
    </citation>
    <scope>NUCLEOTIDE SEQUENCE [LARGE SCALE GENOMIC DNA]</scope>
    <source>
        <strain evidence="2">cv. Finnish</strain>
    </source>
</reference>
<comment type="caution">
    <text evidence="1">The sequence shown here is derived from an EMBL/GenBank/DDBJ whole genome shotgun (WGS) entry which is preliminary data.</text>
</comment>
<dbReference type="AlphaFoldDB" id="A0A0K9PZX9"/>
<organism evidence="1 2">
    <name type="scientific">Zostera marina</name>
    <name type="common">Eelgrass</name>
    <dbReference type="NCBI Taxonomy" id="29655"/>
    <lineage>
        <taxon>Eukaryota</taxon>
        <taxon>Viridiplantae</taxon>
        <taxon>Streptophyta</taxon>
        <taxon>Embryophyta</taxon>
        <taxon>Tracheophyta</taxon>
        <taxon>Spermatophyta</taxon>
        <taxon>Magnoliopsida</taxon>
        <taxon>Liliopsida</taxon>
        <taxon>Zosteraceae</taxon>
        <taxon>Zostera</taxon>
    </lineage>
</organism>
<evidence type="ECO:0000313" key="2">
    <source>
        <dbReference type="Proteomes" id="UP000036987"/>
    </source>
</evidence>
<dbReference type="Proteomes" id="UP000036987">
    <property type="component" value="Unassembled WGS sequence"/>
</dbReference>
<sequence length="145" mass="16213">MEDDCGKDVEVQKNVEVLQNENSDVSNVVNSLVEVKKDDVEIVVNSSVEESFIKIADTINDLSEQNIGDEATTEEVLTTIVENEDNVISNNSSKINNLDEGGSAKRTLSSLLFIYLNHWIKIDLQRVVTLGWKLEKLRGETSFLV</sequence>
<evidence type="ECO:0000313" key="1">
    <source>
        <dbReference type="EMBL" id="KMZ74484.1"/>
    </source>
</evidence>
<accession>A0A0K9PZX9</accession>
<protein>
    <submittedName>
        <fullName evidence="1">Uncharacterized protein</fullName>
    </submittedName>
</protein>